<dbReference type="Proteomes" id="UP000722125">
    <property type="component" value="Unassembled WGS sequence"/>
</dbReference>
<evidence type="ECO:0000313" key="5">
    <source>
        <dbReference type="EMBL" id="MBT0994392.1"/>
    </source>
</evidence>
<dbReference type="PROSITE" id="PS00687">
    <property type="entry name" value="ALDEHYDE_DEHYDR_GLU"/>
    <property type="match status" value="1"/>
</dbReference>
<accession>A0ABS5TZ69</accession>
<sequence length="551" mass="58255">MSQDHGPQDGQHGSAELFDPETDPLATYVLEPDDVATLLRRVVSSPGAATHLSHAPFTGAPIAAVPLSTPDDVARAARRARAAQRLWAARPLRERTAVLSRVHDLVLEQQSDVLDLIQLETGKARASAFEEVADIALVARHYASRARRYLAPRRVPGVVPGLTSTRVLRHPVGVVGIVAPWNFPLTLTLGDVLPALVAGNAVLLRPDPQTALTALWAAELLEDAGLPPGVLQVVVGDGPTVGGAVVEHSDHVSFTGSTRTGRAVAANAGERLVPATLELGGKNAMYVADDVDVDTAAEGAVRACFVGSGQVCVSIERVYVHRDVADEFAEAFAERARALRLGAGLDYRADVGSLTSAAQLATVVEHVEDAIGHGARVLAGGVHRTDVGPWFYEPTILADVPPQARLFREETFGPVVSLYPVASDDEAVAAMNDTEFGLNASIWTADTRRGAALARRVHAGTVNVNEGYVAAWGSVGAPQGGWGASGIGVRHGREGLWETTRLQTVAVQRGAHGGPLGLPPLGLRRLYELGPEVWPTVYTELLRAMKAARLP</sequence>
<feature type="domain" description="Aldehyde dehydrogenase" evidence="4">
    <location>
        <begin position="53"/>
        <end position="505"/>
    </location>
</feature>
<dbReference type="InterPro" id="IPR029510">
    <property type="entry name" value="Ald_DH_CS_GLU"/>
</dbReference>
<evidence type="ECO:0000256" key="1">
    <source>
        <dbReference type="ARBA" id="ARBA00023002"/>
    </source>
</evidence>
<dbReference type="PANTHER" id="PTHR11699">
    <property type="entry name" value="ALDEHYDE DEHYDROGENASE-RELATED"/>
    <property type="match status" value="1"/>
</dbReference>
<keyword evidence="6" id="KW-1185">Reference proteome</keyword>
<dbReference type="EMBL" id="JAHBOH010000001">
    <property type="protein sequence ID" value="MBT0994392.1"/>
    <property type="molecule type" value="Genomic_DNA"/>
</dbReference>
<gene>
    <name evidence="5" type="ORF">KIN34_08845</name>
</gene>
<comment type="caution">
    <text evidence="5">The sequence shown here is derived from an EMBL/GenBank/DDBJ whole genome shotgun (WGS) entry which is preliminary data.</text>
</comment>
<dbReference type="InterPro" id="IPR015590">
    <property type="entry name" value="Aldehyde_DH_dom"/>
</dbReference>
<organism evidence="5 6">
    <name type="scientific">Cellulomonas fulva</name>
    <dbReference type="NCBI Taxonomy" id="2835530"/>
    <lineage>
        <taxon>Bacteria</taxon>
        <taxon>Bacillati</taxon>
        <taxon>Actinomycetota</taxon>
        <taxon>Actinomycetes</taxon>
        <taxon>Micrococcales</taxon>
        <taxon>Cellulomonadaceae</taxon>
        <taxon>Cellulomonas</taxon>
    </lineage>
</organism>
<name>A0ABS5TZ69_9CELL</name>
<evidence type="ECO:0000256" key="3">
    <source>
        <dbReference type="RuleBase" id="RU003345"/>
    </source>
</evidence>
<dbReference type="Gene3D" id="3.40.605.10">
    <property type="entry name" value="Aldehyde Dehydrogenase, Chain A, domain 1"/>
    <property type="match status" value="1"/>
</dbReference>
<comment type="similarity">
    <text evidence="3">Belongs to the aldehyde dehydrogenase family.</text>
</comment>
<dbReference type="Pfam" id="PF00171">
    <property type="entry name" value="Aldedh"/>
    <property type="match status" value="1"/>
</dbReference>
<protein>
    <submittedName>
        <fullName evidence="5">Succinate-semialdehyde dehydrogenase (NADP(+))</fullName>
    </submittedName>
</protein>
<dbReference type="InterPro" id="IPR016161">
    <property type="entry name" value="Ald_DH/histidinol_DH"/>
</dbReference>
<evidence type="ECO:0000313" key="6">
    <source>
        <dbReference type="Proteomes" id="UP000722125"/>
    </source>
</evidence>
<reference evidence="5 6" key="1">
    <citation type="submission" date="2021-05" db="EMBL/GenBank/DDBJ databases">
        <title>Description of Cellulomonas sp. DKR-3 sp. nov.</title>
        <authorList>
            <person name="Dahal R.H."/>
            <person name="Chaudhary D.K."/>
        </authorList>
    </citation>
    <scope>NUCLEOTIDE SEQUENCE [LARGE SCALE GENOMIC DNA]</scope>
    <source>
        <strain evidence="5 6">DKR-3</strain>
    </source>
</reference>
<proteinExistence type="inferred from homology"/>
<dbReference type="NCBIfam" id="NF006916">
    <property type="entry name" value="PRK09407.1"/>
    <property type="match status" value="1"/>
</dbReference>
<dbReference type="SUPFAM" id="SSF53720">
    <property type="entry name" value="ALDH-like"/>
    <property type="match status" value="1"/>
</dbReference>
<dbReference type="InterPro" id="IPR016162">
    <property type="entry name" value="Ald_DH_N"/>
</dbReference>
<evidence type="ECO:0000256" key="2">
    <source>
        <dbReference type="PROSITE-ProRule" id="PRU10007"/>
    </source>
</evidence>
<dbReference type="RefSeq" id="WP_214349395.1">
    <property type="nucleotide sequence ID" value="NZ_JAHBOH010000001.1"/>
</dbReference>
<dbReference type="Gene3D" id="3.40.309.10">
    <property type="entry name" value="Aldehyde Dehydrogenase, Chain A, domain 2"/>
    <property type="match status" value="1"/>
</dbReference>
<evidence type="ECO:0000259" key="4">
    <source>
        <dbReference type="Pfam" id="PF00171"/>
    </source>
</evidence>
<keyword evidence="1 3" id="KW-0560">Oxidoreductase</keyword>
<dbReference type="InterPro" id="IPR016163">
    <property type="entry name" value="Ald_DH_C"/>
</dbReference>
<feature type="active site" evidence="2">
    <location>
        <position position="278"/>
    </location>
</feature>